<reference evidence="3" key="1">
    <citation type="submission" date="2014-09" db="EMBL/GenBank/DDBJ databases">
        <authorList>
            <person name="Magalhaes I.L.F."/>
            <person name="Oliveira U."/>
            <person name="Santos F.R."/>
            <person name="Vidigal T.H.D.A."/>
            <person name="Brescovit A.D."/>
            <person name="Santos A.J."/>
        </authorList>
    </citation>
    <scope>NUCLEOTIDE SEQUENCE</scope>
    <source>
        <tissue evidence="3">Shoot tissue taken approximately 20 cm above the soil surface</tissue>
    </source>
</reference>
<evidence type="ECO:0000313" key="3">
    <source>
        <dbReference type="EMBL" id="JAD80522.1"/>
    </source>
</evidence>
<organism evidence="3">
    <name type="scientific">Arundo donax</name>
    <name type="common">Giant reed</name>
    <name type="synonym">Donax arundinaceus</name>
    <dbReference type="NCBI Taxonomy" id="35708"/>
    <lineage>
        <taxon>Eukaryota</taxon>
        <taxon>Viridiplantae</taxon>
        <taxon>Streptophyta</taxon>
        <taxon>Embryophyta</taxon>
        <taxon>Tracheophyta</taxon>
        <taxon>Spermatophyta</taxon>
        <taxon>Magnoliopsida</taxon>
        <taxon>Liliopsida</taxon>
        <taxon>Poales</taxon>
        <taxon>Poaceae</taxon>
        <taxon>PACMAD clade</taxon>
        <taxon>Arundinoideae</taxon>
        <taxon>Arundineae</taxon>
        <taxon>Arundo</taxon>
    </lineage>
</organism>
<proteinExistence type="predicted"/>
<feature type="domain" description="Transposase Tnp1/En/Spm-like" evidence="2">
    <location>
        <begin position="119"/>
        <end position="173"/>
    </location>
</feature>
<dbReference type="AlphaFoldDB" id="A0A0A9D9V8"/>
<reference evidence="3" key="2">
    <citation type="journal article" date="2015" name="Data Brief">
        <title>Shoot transcriptome of the giant reed, Arundo donax.</title>
        <authorList>
            <person name="Barrero R.A."/>
            <person name="Guerrero F.D."/>
            <person name="Moolhuijzen P."/>
            <person name="Goolsby J.A."/>
            <person name="Tidwell J."/>
            <person name="Bellgard S.E."/>
            <person name="Bellgard M.I."/>
        </authorList>
    </citation>
    <scope>NUCLEOTIDE SEQUENCE</scope>
    <source>
        <tissue evidence="3">Shoot tissue taken approximately 20 cm above the soil surface</tissue>
    </source>
</reference>
<dbReference type="Pfam" id="PF03017">
    <property type="entry name" value="Transposase_23"/>
    <property type="match status" value="1"/>
</dbReference>
<evidence type="ECO:0000259" key="2">
    <source>
        <dbReference type="Pfam" id="PF03017"/>
    </source>
</evidence>
<dbReference type="InterPro" id="IPR004264">
    <property type="entry name" value="Transposase_23"/>
</dbReference>
<name>A0A0A9D9V8_ARUDO</name>
<accession>A0A0A9D9V8</accession>
<protein>
    <recommendedName>
        <fullName evidence="2">Transposase Tnp1/En/Spm-like domain-containing protein</fullName>
    </recommendedName>
</protein>
<dbReference type="EMBL" id="GBRH01217373">
    <property type="protein sequence ID" value="JAD80522.1"/>
    <property type="molecule type" value="Transcribed_RNA"/>
</dbReference>
<evidence type="ECO:0000256" key="1">
    <source>
        <dbReference type="SAM" id="MobiDB-lite"/>
    </source>
</evidence>
<sequence length="178" mass="20021">MKGHHKYIRTKIQMAVHGRRKAECQVTLLQGTVENLREEMAEMRQLIRGYHGRREDTPNGDSTPLGSNRVLMSGEHEEDSEPEDYELESNINPDEDQEQILMNRRVAAPRTGHQGDGKEVILISLTGASNTQMAKATVQTTDPRAIVGGTVLGKHCYEVVMKRDAPLYRPYGKNEDHG</sequence>
<feature type="region of interest" description="Disordered" evidence="1">
    <location>
        <begin position="49"/>
        <end position="87"/>
    </location>
</feature>
<feature type="compositionally biased region" description="Acidic residues" evidence="1">
    <location>
        <begin position="76"/>
        <end position="87"/>
    </location>
</feature>